<dbReference type="Gene3D" id="3.40.50.150">
    <property type="entry name" value="Vaccinia Virus protein VP39"/>
    <property type="match status" value="1"/>
</dbReference>
<dbReference type="AlphaFoldDB" id="A0AA91TKI2"/>
<organism evidence="1 2">
    <name type="scientific">Segatella copri</name>
    <dbReference type="NCBI Taxonomy" id="165179"/>
    <lineage>
        <taxon>Bacteria</taxon>
        <taxon>Pseudomonadati</taxon>
        <taxon>Bacteroidota</taxon>
        <taxon>Bacteroidia</taxon>
        <taxon>Bacteroidales</taxon>
        <taxon>Prevotellaceae</taxon>
        <taxon>Segatella</taxon>
    </lineage>
</organism>
<proteinExistence type="predicted"/>
<comment type="caution">
    <text evidence="1">The sequence shown here is derived from an EMBL/GenBank/DDBJ whole genome shotgun (WGS) entry which is preliminary data.</text>
</comment>
<gene>
    <name evidence="1" type="ORF">CFT61_05595</name>
</gene>
<dbReference type="SUPFAM" id="SSF53335">
    <property type="entry name" value="S-adenosyl-L-methionine-dependent methyltransferases"/>
    <property type="match status" value="1"/>
</dbReference>
<dbReference type="EMBL" id="NMPZ01000007">
    <property type="protein sequence ID" value="OXL44393.1"/>
    <property type="molecule type" value="Genomic_DNA"/>
</dbReference>
<evidence type="ECO:0000313" key="2">
    <source>
        <dbReference type="Proteomes" id="UP000215155"/>
    </source>
</evidence>
<dbReference type="Proteomes" id="UP000215155">
    <property type="component" value="Unassembled WGS sequence"/>
</dbReference>
<name>A0AA91TKI2_9BACT</name>
<protein>
    <recommendedName>
        <fullName evidence="3">Methyltransferase domain-containing protein</fullName>
    </recommendedName>
</protein>
<accession>A0AA91TKI2</accession>
<dbReference type="InterPro" id="IPR029063">
    <property type="entry name" value="SAM-dependent_MTases_sf"/>
</dbReference>
<dbReference type="RefSeq" id="WP_089543482.1">
    <property type="nucleotide sequence ID" value="NZ_NMPZ01000007.1"/>
</dbReference>
<evidence type="ECO:0000313" key="1">
    <source>
        <dbReference type="EMBL" id="OXL44393.1"/>
    </source>
</evidence>
<sequence length="211" mass="24865">MEELEELLKKYNLDHLDDLIVSPWSEQYCITPFPKYWQITYQIMSRIPSNKRVVEIGCGQGDVTAIFCQLGFSRVSSYEKDPLLAVNAKRRLNDLFGRENIVSLGEYPAKCHIECDVLVLVNCVYDELVDSKVGYKKILKDFYKYAGNPQYFIMEVIDSSYTIEDEVFPKYLRLSHKDVDEMFPNFQIKSWQTYKYPQNKKSKTLYLIEKK</sequence>
<evidence type="ECO:0008006" key="3">
    <source>
        <dbReference type="Google" id="ProtNLM"/>
    </source>
</evidence>
<reference evidence="1 2" key="1">
    <citation type="submission" date="2017-07" db="EMBL/GenBank/DDBJ databases">
        <title>Draft genome sequence of Prevotella copri isolated from the gut of healthy adult Indian.</title>
        <authorList>
            <person name="Das B."/>
            <person name="Bag S."/>
            <person name="Ghosh T.S."/>
        </authorList>
    </citation>
    <scope>NUCLEOTIDE SEQUENCE [LARGE SCALE GENOMIC DNA]</scope>
    <source>
        <strain evidence="1 2">Indica</strain>
    </source>
</reference>